<keyword evidence="2" id="KW-1185">Reference proteome</keyword>
<evidence type="ECO:0000313" key="2">
    <source>
        <dbReference type="Proteomes" id="UP001218218"/>
    </source>
</evidence>
<dbReference type="SUPFAM" id="SSF52047">
    <property type="entry name" value="RNI-like"/>
    <property type="match status" value="1"/>
</dbReference>
<protein>
    <submittedName>
        <fullName evidence="1">Uncharacterized protein</fullName>
    </submittedName>
</protein>
<reference evidence="1" key="1">
    <citation type="submission" date="2023-03" db="EMBL/GenBank/DDBJ databases">
        <title>Massive genome expansion in bonnet fungi (Mycena s.s.) driven by repeated elements and novel gene families across ecological guilds.</title>
        <authorList>
            <consortium name="Lawrence Berkeley National Laboratory"/>
            <person name="Harder C.B."/>
            <person name="Miyauchi S."/>
            <person name="Viragh M."/>
            <person name="Kuo A."/>
            <person name="Thoen E."/>
            <person name="Andreopoulos B."/>
            <person name="Lu D."/>
            <person name="Skrede I."/>
            <person name="Drula E."/>
            <person name="Henrissat B."/>
            <person name="Morin E."/>
            <person name="Kohler A."/>
            <person name="Barry K."/>
            <person name="LaButti K."/>
            <person name="Morin E."/>
            <person name="Salamov A."/>
            <person name="Lipzen A."/>
            <person name="Mereny Z."/>
            <person name="Hegedus B."/>
            <person name="Baldrian P."/>
            <person name="Stursova M."/>
            <person name="Weitz H."/>
            <person name="Taylor A."/>
            <person name="Grigoriev I.V."/>
            <person name="Nagy L.G."/>
            <person name="Martin F."/>
            <person name="Kauserud H."/>
        </authorList>
    </citation>
    <scope>NUCLEOTIDE SEQUENCE</scope>
    <source>
        <strain evidence="1">CBHHK002</strain>
    </source>
</reference>
<sequence length="386" mass="43398">MVFYTLNILEHTDQPVPGTISSLVFKIPAPEHISALLITRYEELRRERKLEEEGHYDEASGRLALQAYYDASVNVARDRWIERAKSVFTELVEENKQTIRHVELVLPTGGFATPVDLFGALEDIEHLESFSIQWSLRGYLPLTILLVPDWAQILDDTIIPAFTQFRADLTAFLAMHAETLKRLRISLPQSTPRKPFSALSINAETFPALPQLEILDLTHWGPRISDILNLLQRAPNLQHLIVDHGVEIDLSNEGGESWAGLGTYLSAQTGTLHLRSIGAALHDVEPEFAPFGYRLDLSDLREAVRGNLLDVSALDDLILCTAWPREYSLEEPGLADAEEEEQDLFLHAPGCGHLAYPPEQRPTPGLWPARGNDSLAMETMRGKPWY</sequence>
<organism evidence="1 2">
    <name type="scientific">Mycena albidolilacea</name>
    <dbReference type="NCBI Taxonomy" id="1033008"/>
    <lineage>
        <taxon>Eukaryota</taxon>
        <taxon>Fungi</taxon>
        <taxon>Dikarya</taxon>
        <taxon>Basidiomycota</taxon>
        <taxon>Agaricomycotina</taxon>
        <taxon>Agaricomycetes</taxon>
        <taxon>Agaricomycetidae</taxon>
        <taxon>Agaricales</taxon>
        <taxon>Marasmiineae</taxon>
        <taxon>Mycenaceae</taxon>
        <taxon>Mycena</taxon>
    </lineage>
</organism>
<comment type="caution">
    <text evidence="1">The sequence shown here is derived from an EMBL/GenBank/DDBJ whole genome shotgun (WGS) entry which is preliminary data.</text>
</comment>
<name>A0AAD6ZPJ2_9AGAR</name>
<dbReference type="AlphaFoldDB" id="A0AAD6ZPJ2"/>
<proteinExistence type="predicted"/>
<accession>A0AAD6ZPJ2</accession>
<dbReference type="Proteomes" id="UP001218218">
    <property type="component" value="Unassembled WGS sequence"/>
</dbReference>
<evidence type="ECO:0000313" key="1">
    <source>
        <dbReference type="EMBL" id="KAJ7333466.1"/>
    </source>
</evidence>
<dbReference type="EMBL" id="JARIHO010000034">
    <property type="protein sequence ID" value="KAJ7333466.1"/>
    <property type="molecule type" value="Genomic_DNA"/>
</dbReference>
<gene>
    <name evidence="1" type="ORF">DFH08DRAFT_306797</name>
</gene>